<evidence type="ECO:0000313" key="3">
    <source>
        <dbReference type="Proteomes" id="UP000789396"/>
    </source>
</evidence>
<feature type="compositionally biased region" description="Acidic residues" evidence="1">
    <location>
        <begin position="30"/>
        <end position="46"/>
    </location>
</feature>
<feature type="compositionally biased region" description="Basic and acidic residues" evidence="1">
    <location>
        <begin position="15"/>
        <end position="29"/>
    </location>
</feature>
<keyword evidence="3" id="KW-1185">Reference proteome</keyword>
<comment type="caution">
    <text evidence="2">The sequence shown here is derived from an EMBL/GenBank/DDBJ whole genome shotgun (WGS) entry which is preliminary data.</text>
</comment>
<evidence type="ECO:0000313" key="2">
    <source>
        <dbReference type="EMBL" id="CAG8741377.1"/>
    </source>
</evidence>
<accession>A0A9N9IKQ8</accession>
<feature type="region of interest" description="Disordered" evidence="1">
    <location>
        <begin position="15"/>
        <end position="46"/>
    </location>
</feature>
<dbReference type="Proteomes" id="UP000789396">
    <property type="component" value="Unassembled WGS sequence"/>
</dbReference>
<protein>
    <submittedName>
        <fullName evidence="2">18876_t:CDS:1</fullName>
    </submittedName>
</protein>
<gene>
    <name evidence="2" type="ORF">RFULGI_LOCUS12890</name>
</gene>
<evidence type="ECO:0000256" key="1">
    <source>
        <dbReference type="SAM" id="MobiDB-lite"/>
    </source>
</evidence>
<proteinExistence type="predicted"/>
<feature type="non-terminal residue" evidence="2">
    <location>
        <position position="46"/>
    </location>
</feature>
<dbReference type="AlphaFoldDB" id="A0A9N9IKQ8"/>
<sequence>MGQCENIDIDYKEYMVAKNDSETDSSKEIEENDEYNQETDDELILS</sequence>
<dbReference type="EMBL" id="CAJVPZ010032249">
    <property type="protein sequence ID" value="CAG8741377.1"/>
    <property type="molecule type" value="Genomic_DNA"/>
</dbReference>
<organism evidence="2 3">
    <name type="scientific">Racocetra fulgida</name>
    <dbReference type="NCBI Taxonomy" id="60492"/>
    <lineage>
        <taxon>Eukaryota</taxon>
        <taxon>Fungi</taxon>
        <taxon>Fungi incertae sedis</taxon>
        <taxon>Mucoromycota</taxon>
        <taxon>Glomeromycotina</taxon>
        <taxon>Glomeromycetes</taxon>
        <taxon>Diversisporales</taxon>
        <taxon>Gigasporaceae</taxon>
        <taxon>Racocetra</taxon>
    </lineage>
</organism>
<reference evidence="2" key="1">
    <citation type="submission" date="2021-06" db="EMBL/GenBank/DDBJ databases">
        <authorList>
            <person name="Kallberg Y."/>
            <person name="Tangrot J."/>
            <person name="Rosling A."/>
        </authorList>
    </citation>
    <scope>NUCLEOTIDE SEQUENCE</scope>
    <source>
        <strain evidence="2">IN212</strain>
    </source>
</reference>
<name>A0A9N9IKQ8_9GLOM</name>